<evidence type="ECO:0000313" key="2">
    <source>
        <dbReference type="Proteomes" id="UP000024404"/>
    </source>
</evidence>
<dbReference type="EMBL" id="CMVM020000132">
    <property type="status" value="NOT_ANNOTATED_CDS"/>
    <property type="molecule type" value="Genomic_DNA"/>
</dbReference>
<sequence length="81" mass="9402">MNRVDWVERSSDNHVNLFLSTSGSNKYVVLRIKTLETSIYFFNTLSLKCAMLLGNNVFFKQRIHHSPQYDTSAEKESTNEV</sequence>
<dbReference type="AlphaFoldDB" id="A0A8R1TT94"/>
<dbReference type="EnsemblMetazoa" id="OVOC4428.1">
    <property type="protein sequence ID" value="OVOC4428.1"/>
    <property type="gene ID" value="WBGene00241237"/>
</dbReference>
<protein>
    <submittedName>
        <fullName evidence="1">Uncharacterized protein</fullName>
    </submittedName>
</protein>
<dbReference type="Proteomes" id="UP000024404">
    <property type="component" value="Unassembled WGS sequence"/>
</dbReference>
<evidence type="ECO:0000313" key="1">
    <source>
        <dbReference type="EnsemblMetazoa" id="OVOC4428.1"/>
    </source>
</evidence>
<keyword evidence="2" id="KW-1185">Reference proteome</keyword>
<reference evidence="2" key="1">
    <citation type="submission" date="2013-10" db="EMBL/GenBank/DDBJ databases">
        <title>Genome sequencing of Onchocerca volvulus.</title>
        <authorList>
            <person name="Cotton J."/>
            <person name="Tsai J."/>
            <person name="Stanley E."/>
            <person name="Tracey A."/>
            <person name="Holroyd N."/>
            <person name="Lustigman S."/>
            <person name="Berriman M."/>
        </authorList>
    </citation>
    <scope>NUCLEOTIDE SEQUENCE</scope>
</reference>
<reference evidence="1" key="2">
    <citation type="submission" date="2022-06" db="UniProtKB">
        <authorList>
            <consortium name="EnsemblMetazoa"/>
        </authorList>
    </citation>
    <scope>IDENTIFICATION</scope>
</reference>
<name>A0A8R1TT94_ONCVO</name>
<organism evidence="1 2">
    <name type="scientific">Onchocerca volvulus</name>
    <dbReference type="NCBI Taxonomy" id="6282"/>
    <lineage>
        <taxon>Eukaryota</taxon>
        <taxon>Metazoa</taxon>
        <taxon>Ecdysozoa</taxon>
        <taxon>Nematoda</taxon>
        <taxon>Chromadorea</taxon>
        <taxon>Rhabditida</taxon>
        <taxon>Spirurina</taxon>
        <taxon>Spiruromorpha</taxon>
        <taxon>Filarioidea</taxon>
        <taxon>Onchocercidae</taxon>
        <taxon>Onchocerca</taxon>
    </lineage>
</organism>
<accession>A0A8R1TT94</accession>
<proteinExistence type="predicted"/>